<gene>
    <name evidence="7" type="ORF">IQ10_00715</name>
</gene>
<evidence type="ECO:0000313" key="8">
    <source>
        <dbReference type="Proteomes" id="UP000315711"/>
    </source>
</evidence>
<feature type="transmembrane region" description="Helical" evidence="6">
    <location>
        <begin position="135"/>
        <end position="158"/>
    </location>
</feature>
<sequence>MVTAVLEKNIHLTRKENNLMLQIDKYAIMNGWHHIHPLEKIIFSFSFLLFTILTKSIIIALITFFVMSVSILYGAKIPLRYYVKLLTLPLIFLLTSLLVMIMSIVPIESNIQGFLWQIELGEWQLFVSPNGLYQAVQIFFTVMASVSCMYFFILTTPIHQITWLLQKLKLPTLFIELLVFIYRFIFVLFEKMTEIYLAQSSRLGYQKYRLWLTSLGQLIVSLLIKSMQSAKELQIALDSRAGEEGLHEIELTHTYKKKHWIGISISNVFLFAIFNLLEIVIKV</sequence>
<dbReference type="AlphaFoldDB" id="A0A562QQJ4"/>
<evidence type="ECO:0000313" key="7">
    <source>
        <dbReference type="EMBL" id="TWI59004.1"/>
    </source>
</evidence>
<accession>A0A562QQJ4</accession>
<dbReference type="NCBIfam" id="TIGR02454">
    <property type="entry name" value="ECF_T_CbiQ"/>
    <property type="match status" value="1"/>
</dbReference>
<organism evidence="7 8">
    <name type="scientific">Halalkalibacter nanhaiisediminis</name>
    <dbReference type="NCBI Taxonomy" id="688079"/>
    <lineage>
        <taxon>Bacteria</taxon>
        <taxon>Bacillati</taxon>
        <taxon>Bacillota</taxon>
        <taxon>Bacilli</taxon>
        <taxon>Bacillales</taxon>
        <taxon>Bacillaceae</taxon>
        <taxon>Halalkalibacter</taxon>
    </lineage>
</organism>
<dbReference type="GO" id="GO:0043190">
    <property type="term" value="C:ATP-binding cassette (ABC) transporter complex"/>
    <property type="evidence" value="ECO:0007669"/>
    <property type="project" value="InterPro"/>
</dbReference>
<dbReference type="EMBL" id="VLKZ01000002">
    <property type="protein sequence ID" value="TWI59004.1"/>
    <property type="molecule type" value="Genomic_DNA"/>
</dbReference>
<comment type="subcellular location">
    <subcellularLocation>
        <location evidence="1">Cell membrane</location>
        <topology evidence="1">Multi-pass membrane protein</topology>
    </subcellularLocation>
</comment>
<feature type="transmembrane region" description="Helical" evidence="6">
    <location>
        <begin position="260"/>
        <end position="281"/>
    </location>
</feature>
<keyword evidence="3 6" id="KW-0812">Transmembrane</keyword>
<evidence type="ECO:0000256" key="5">
    <source>
        <dbReference type="ARBA" id="ARBA00023136"/>
    </source>
</evidence>
<dbReference type="PANTHER" id="PTHR43723:SF1">
    <property type="entry name" value="COBALT TRANSPORT PROTEIN CBIQ"/>
    <property type="match status" value="1"/>
</dbReference>
<evidence type="ECO:0000256" key="6">
    <source>
        <dbReference type="SAM" id="Phobius"/>
    </source>
</evidence>
<protein>
    <submittedName>
        <fullName evidence="7">Cobalt/nickel transport system permease protein</fullName>
    </submittedName>
</protein>
<evidence type="ECO:0000256" key="1">
    <source>
        <dbReference type="ARBA" id="ARBA00004651"/>
    </source>
</evidence>
<keyword evidence="2" id="KW-1003">Cell membrane</keyword>
<keyword evidence="4 6" id="KW-1133">Transmembrane helix</keyword>
<comment type="caution">
    <text evidence="7">The sequence shown here is derived from an EMBL/GenBank/DDBJ whole genome shotgun (WGS) entry which is preliminary data.</text>
</comment>
<evidence type="ECO:0000256" key="2">
    <source>
        <dbReference type="ARBA" id="ARBA00022475"/>
    </source>
</evidence>
<dbReference type="CDD" id="cd16914">
    <property type="entry name" value="EcfT"/>
    <property type="match status" value="1"/>
</dbReference>
<reference evidence="7 8" key="1">
    <citation type="journal article" date="2015" name="Stand. Genomic Sci.">
        <title>Genomic Encyclopedia of Bacterial and Archaeal Type Strains, Phase III: the genomes of soil and plant-associated and newly described type strains.</title>
        <authorList>
            <person name="Whitman W.B."/>
            <person name="Woyke T."/>
            <person name="Klenk H.P."/>
            <person name="Zhou Y."/>
            <person name="Lilburn T.G."/>
            <person name="Beck B.J."/>
            <person name="De Vos P."/>
            <person name="Vandamme P."/>
            <person name="Eisen J.A."/>
            <person name="Garrity G."/>
            <person name="Hugenholtz P."/>
            <person name="Kyrpides N.C."/>
        </authorList>
    </citation>
    <scope>NUCLEOTIDE SEQUENCE [LARGE SCALE GENOMIC DNA]</scope>
    <source>
        <strain evidence="7 8">CGMCC 1.10116</strain>
    </source>
</reference>
<dbReference type="InterPro" id="IPR003339">
    <property type="entry name" value="ABC/ECF_trnsptr_transmembrane"/>
</dbReference>
<dbReference type="Proteomes" id="UP000315711">
    <property type="component" value="Unassembled WGS sequence"/>
</dbReference>
<feature type="transmembrane region" description="Helical" evidence="6">
    <location>
        <begin position="85"/>
        <end position="107"/>
    </location>
</feature>
<dbReference type="InterPro" id="IPR052770">
    <property type="entry name" value="Cobalt_transport_CbiQ"/>
</dbReference>
<evidence type="ECO:0000256" key="3">
    <source>
        <dbReference type="ARBA" id="ARBA00022692"/>
    </source>
</evidence>
<proteinExistence type="predicted"/>
<dbReference type="PANTHER" id="PTHR43723">
    <property type="entry name" value="COBALT TRANSPORT PROTEIN CBIQ"/>
    <property type="match status" value="1"/>
</dbReference>
<evidence type="ECO:0000256" key="4">
    <source>
        <dbReference type="ARBA" id="ARBA00022989"/>
    </source>
</evidence>
<dbReference type="InterPro" id="IPR012809">
    <property type="entry name" value="ECF_CbiQ"/>
</dbReference>
<feature type="transmembrane region" description="Helical" evidence="6">
    <location>
        <begin position="41"/>
        <end position="73"/>
    </location>
</feature>
<name>A0A562QQJ4_9BACI</name>
<keyword evidence="8" id="KW-1185">Reference proteome</keyword>
<feature type="transmembrane region" description="Helical" evidence="6">
    <location>
        <begin position="170"/>
        <end position="188"/>
    </location>
</feature>
<keyword evidence="5 6" id="KW-0472">Membrane</keyword>
<dbReference type="GO" id="GO:0006824">
    <property type="term" value="P:cobalt ion transport"/>
    <property type="evidence" value="ECO:0007669"/>
    <property type="project" value="InterPro"/>
</dbReference>
<dbReference type="Pfam" id="PF02361">
    <property type="entry name" value="CbiQ"/>
    <property type="match status" value="1"/>
</dbReference>